<dbReference type="PANTHER" id="PTHR11051">
    <property type="entry name" value="GLYCOSYL HYDROLASE-RELATED"/>
    <property type="match status" value="1"/>
</dbReference>
<feature type="domain" description="Glycoside hydrolase family 65 N-terminal" evidence="8">
    <location>
        <begin position="82"/>
        <end position="347"/>
    </location>
</feature>
<keyword evidence="4" id="KW-0378">Hydrolase</keyword>
<dbReference type="GO" id="GO:0030246">
    <property type="term" value="F:carbohydrate binding"/>
    <property type="evidence" value="ECO:0007669"/>
    <property type="project" value="InterPro"/>
</dbReference>
<evidence type="ECO:0000259" key="7">
    <source>
        <dbReference type="Pfam" id="PF03633"/>
    </source>
</evidence>
<dbReference type="Pfam" id="PF03632">
    <property type="entry name" value="Glyco_hydro_65m"/>
    <property type="match status" value="1"/>
</dbReference>
<dbReference type="Gene3D" id="2.60.120.260">
    <property type="entry name" value="Galactose-binding domain-like"/>
    <property type="match status" value="1"/>
</dbReference>
<sequence length="1050" mass="114319">MVQPTEMQSQPRGFYCTGCSPEESKRALHLALQRAAGNMLWPSLAIALAAVLHASQAKLYETRFTGTTWDSDTWKIKTTVLDQGHYQSRFSLANGYLGINAAAVGPFFDVDEPVNGDVIQGWPLFDRRQSFATISGFWDSQPTTNGTNFAWLNQYGGESVISGVPHWAGLHVQVGDDLLDASVPAEQIADFSSTLDIRNGAMYWNYTWTPSSGSSINVAYSMFVHKLHVNQAVVQVQLTASEDTNATIIDLLHGDCAVRTTFVEKGSFPVWPMIWSAVSPKGLRNVTAYVFSALIGDDCAVSGSRQNITEGKVIGGNSSSIAQSIQVALTRGNTATVTKYVGAASSDAFEDPSSAALNASWAAANAGYDKLYASHSAEWHAVMPEDSVDDFRDKNGDLPDNLDVQELAITAVTNPFQLLENTISTNAVLAARNNTRLAQNSISVCGLGGSCYAGLVFWDSEVWMQPGLVVSFPESSKQIAQYRVEHGPQAHQNVLTAYQSSQNETGKFSPDGAAYSWTAGRFGNCTGTGPCFDYQYHLNGDIGLEFFNYWAVTGDTDYFRTQLFPIYEAIAQFYADLVTFNDTTGLYELYNATDPDEYANFQDNVGYTMLLMQSHLNSTNDIRGRFGMGANETWQNISNSITIPVSREANIILEYKSQNGSIEVKQADIVLIDDFLQWPNPYTLSDLDYYAAAQSPDGPAMTYGVFAIVANRESPSGCSSYTYDLYGSQPYTRGPWFQFSEQLIDDASANGGTHPAFPFLTGVGGANRVAIFGYLGLRLNVDTLNVDPSLPPQIPHLSYRTFYWNGWPIKAASNQSHTTLTRTGEALSTANQTFADANIPVTQSLEGTAIHNLEPNGTITLKNREIGTTKTIPGNLAQCKPVTSEQDYEPGQFPLSAVDGAVSTKWQPSQANITSSLTVELGGPPFVPISEIRFDWAQAPPKSYRVTFHNLSDITAVPPVNVTASNDVEVSDPYDAETADVIRPYMSNTTNVTLGMPIWSARYATLEISGSHANDGTENEKNGTGASVAEFAVVSSDGNNVVKRAYRNPF</sequence>
<evidence type="ECO:0000256" key="5">
    <source>
        <dbReference type="ARBA" id="ARBA00023180"/>
    </source>
</evidence>
<dbReference type="GO" id="GO:0005993">
    <property type="term" value="P:trehalose catabolic process"/>
    <property type="evidence" value="ECO:0007669"/>
    <property type="project" value="TreeGrafter"/>
</dbReference>
<dbReference type="STRING" id="113226.A0A139GU81"/>
<comment type="catalytic activity">
    <reaction evidence="1">
        <text>alpha,alpha-trehalose + H2O = alpha-D-glucose + beta-D-glucose</text>
        <dbReference type="Rhea" id="RHEA:32675"/>
        <dbReference type="ChEBI" id="CHEBI:15377"/>
        <dbReference type="ChEBI" id="CHEBI:15903"/>
        <dbReference type="ChEBI" id="CHEBI:16551"/>
        <dbReference type="ChEBI" id="CHEBI:17925"/>
        <dbReference type="EC" id="3.2.1.28"/>
    </reaction>
</comment>
<dbReference type="Gene3D" id="1.50.10.10">
    <property type="match status" value="1"/>
</dbReference>
<name>A0A139GU81_9PEZI</name>
<evidence type="ECO:0000256" key="1">
    <source>
        <dbReference type="ARBA" id="ARBA00001576"/>
    </source>
</evidence>
<evidence type="ECO:0000313" key="10">
    <source>
        <dbReference type="Proteomes" id="UP000073492"/>
    </source>
</evidence>
<proteinExistence type="inferred from homology"/>
<evidence type="ECO:0000259" key="8">
    <source>
        <dbReference type="Pfam" id="PF03636"/>
    </source>
</evidence>
<dbReference type="Gene3D" id="2.70.98.40">
    <property type="entry name" value="Glycoside hydrolase, family 65, N-terminal domain"/>
    <property type="match status" value="1"/>
</dbReference>
<dbReference type="FunFam" id="1.50.10.10:FF:000032">
    <property type="entry name" value="Vacuolar acid trehalase"/>
    <property type="match status" value="1"/>
</dbReference>
<comment type="caution">
    <text evidence="9">The sequence shown here is derived from an EMBL/GenBank/DDBJ whole genome shotgun (WGS) entry which is preliminary data.</text>
</comment>
<keyword evidence="5" id="KW-0325">Glycoprotein</keyword>
<organism evidence="9 10">
    <name type="scientific">Pseudocercospora musae</name>
    <dbReference type="NCBI Taxonomy" id="113226"/>
    <lineage>
        <taxon>Eukaryota</taxon>
        <taxon>Fungi</taxon>
        <taxon>Dikarya</taxon>
        <taxon>Ascomycota</taxon>
        <taxon>Pezizomycotina</taxon>
        <taxon>Dothideomycetes</taxon>
        <taxon>Dothideomycetidae</taxon>
        <taxon>Mycosphaerellales</taxon>
        <taxon>Mycosphaerellaceae</taxon>
        <taxon>Pseudocercospora</taxon>
    </lineage>
</organism>
<dbReference type="Pfam" id="PF03633">
    <property type="entry name" value="Glyco_hydro_65C"/>
    <property type="match status" value="1"/>
</dbReference>
<protein>
    <recommendedName>
        <fullName evidence="3">alpha,alpha-trehalase</fullName>
        <ecNumber evidence="3">3.2.1.28</ecNumber>
    </recommendedName>
</protein>
<dbReference type="OrthoDB" id="200349at2759"/>
<dbReference type="Proteomes" id="UP000073492">
    <property type="component" value="Unassembled WGS sequence"/>
</dbReference>
<feature type="domain" description="Glycoside hydrolase family 65 central catalytic" evidence="6">
    <location>
        <begin position="432"/>
        <end position="656"/>
    </location>
</feature>
<dbReference type="InterPro" id="IPR005195">
    <property type="entry name" value="Glyco_hydro_65_M"/>
</dbReference>
<dbReference type="InterPro" id="IPR005194">
    <property type="entry name" value="Glyco_hydro_65_C"/>
</dbReference>
<dbReference type="SUPFAM" id="SSF48208">
    <property type="entry name" value="Six-hairpin glycosidases"/>
    <property type="match status" value="1"/>
</dbReference>
<reference evidence="9 10" key="1">
    <citation type="submission" date="2015-07" db="EMBL/GenBank/DDBJ databases">
        <title>Comparative genomics of the Sigatoka disease complex on banana suggests a link between parallel evolutionary changes in Pseudocercospora fijiensis and Pseudocercospora eumusae and increased virulence on the banana host.</title>
        <authorList>
            <person name="Chang T.-C."/>
            <person name="Salvucci A."/>
            <person name="Crous P.W."/>
            <person name="Stergiopoulos I."/>
        </authorList>
    </citation>
    <scope>NUCLEOTIDE SEQUENCE [LARGE SCALE GENOMIC DNA]</scope>
    <source>
        <strain evidence="9 10">CBS 116634</strain>
    </source>
</reference>
<evidence type="ECO:0000256" key="2">
    <source>
        <dbReference type="ARBA" id="ARBA00006768"/>
    </source>
</evidence>
<gene>
    <name evidence="9" type="ORF">AC579_2177</name>
</gene>
<dbReference type="SUPFAM" id="SSF74650">
    <property type="entry name" value="Galactose mutarotase-like"/>
    <property type="match status" value="1"/>
</dbReference>
<evidence type="ECO:0000313" key="9">
    <source>
        <dbReference type="EMBL" id="KXS93728.1"/>
    </source>
</evidence>
<dbReference type="InterPro" id="IPR012341">
    <property type="entry name" value="6hp_glycosidase-like_sf"/>
</dbReference>
<dbReference type="InterPro" id="IPR011013">
    <property type="entry name" value="Gal_mutarotase_sf_dom"/>
</dbReference>
<dbReference type="EC" id="3.2.1.28" evidence="3"/>
<dbReference type="InterPro" id="IPR008928">
    <property type="entry name" value="6-hairpin_glycosidase_sf"/>
</dbReference>
<dbReference type="InterPro" id="IPR037018">
    <property type="entry name" value="GH65_N"/>
</dbReference>
<dbReference type="PANTHER" id="PTHR11051:SF8">
    <property type="entry name" value="PROTEIN-GLUCOSYLGALACTOSYLHYDROXYLYSINE GLUCOSIDASE"/>
    <property type="match status" value="1"/>
</dbReference>
<accession>A0A139GU81</accession>
<dbReference type="EMBL" id="LFZO01001094">
    <property type="protein sequence ID" value="KXS93728.1"/>
    <property type="molecule type" value="Genomic_DNA"/>
</dbReference>
<feature type="domain" description="Glycoside hydrolase family 65 C-terminal" evidence="7">
    <location>
        <begin position="777"/>
        <end position="825"/>
    </location>
</feature>
<keyword evidence="10" id="KW-1185">Reference proteome</keyword>
<evidence type="ECO:0000259" key="6">
    <source>
        <dbReference type="Pfam" id="PF03632"/>
    </source>
</evidence>
<dbReference type="AlphaFoldDB" id="A0A139GU81"/>
<comment type="similarity">
    <text evidence="2">Belongs to the glycosyl hydrolase 65 family.</text>
</comment>
<dbReference type="InterPro" id="IPR005196">
    <property type="entry name" value="Glyco_hydro_65_N"/>
</dbReference>
<dbReference type="GO" id="GO:0009277">
    <property type="term" value="C:fungal-type cell wall"/>
    <property type="evidence" value="ECO:0007669"/>
    <property type="project" value="TreeGrafter"/>
</dbReference>
<evidence type="ECO:0000256" key="4">
    <source>
        <dbReference type="ARBA" id="ARBA00022801"/>
    </source>
</evidence>
<dbReference type="Pfam" id="PF03636">
    <property type="entry name" value="Glyco_hydro_65N"/>
    <property type="match status" value="1"/>
</dbReference>
<evidence type="ECO:0000256" key="3">
    <source>
        <dbReference type="ARBA" id="ARBA00012757"/>
    </source>
</evidence>
<dbReference type="GO" id="GO:0004555">
    <property type="term" value="F:alpha,alpha-trehalase activity"/>
    <property type="evidence" value="ECO:0007669"/>
    <property type="project" value="UniProtKB-EC"/>
</dbReference>